<dbReference type="AlphaFoldDB" id="A0A5B0ND33"/>
<evidence type="ECO:0000313" key="3">
    <source>
        <dbReference type="Proteomes" id="UP000324748"/>
    </source>
</evidence>
<evidence type="ECO:0000313" key="2">
    <source>
        <dbReference type="EMBL" id="KAA1087225.1"/>
    </source>
</evidence>
<proteinExistence type="predicted"/>
<comment type="caution">
    <text evidence="2">The sequence shown here is derived from an EMBL/GenBank/DDBJ whole genome shotgun (WGS) entry which is preliminary data.</text>
</comment>
<dbReference type="Proteomes" id="UP000324748">
    <property type="component" value="Unassembled WGS sequence"/>
</dbReference>
<protein>
    <submittedName>
        <fullName evidence="2">Uncharacterized protein</fullName>
    </submittedName>
</protein>
<evidence type="ECO:0000256" key="1">
    <source>
        <dbReference type="SAM" id="MobiDB-lite"/>
    </source>
</evidence>
<reference evidence="2 3" key="1">
    <citation type="submission" date="2019-05" db="EMBL/GenBank/DDBJ databases">
        <title>Emergence of the Ug99 lineage of the wheat stem rust pathogen through somatic hybridization.</title>
        <authorList>
            <person name="Li F."/>
            <person name="Upadhyaya N.M."/>
            <person name="Sperschneider J."/>
            <person name="Matny O."/>
            <person name="Nguyen-Phuc H."/>
            <person name="Mago R."/>
            <person name="Raley C."/>
            <person name="Miller M.E."/>
            <person name="Silverstein K.A.T."/>
            <person name="Henningsen E."/>
            <person name="Hirsch C.D."/>
            <person name="Visser B."/>
            <person name="Pretorius Z.A."/>
            <person name="Steffenson B.J."/>
            <person name="Schwessinger B."/>
            <person name="Dodds P.N."/>
            <person name="Figueroa M."/>
        </authorList>
    </citation>
    <scope>NUCLEOTIDE SEQUENCE [LARGE SCALE GENOMIC DNA]</scope>
    <source>
        <strain evidence="2">21-0</strain>
    </source>
</reference>
<sequence length="158" mass="17069">MYTAGAEKSKFDVNLPQLGSSRRSSSRHGRSPYGIRPTAPIPAGDVHHTGCSQDHDSWLSPTVPRLHASRRPQLRPQGSTPARSRTNEMGTSARQFIVRPPPPDNSINPFGPGSRPRSSMLCASDAPSPPPRLENNHNVRCSGGDTTSPLLDLCIDLT</sequence>
<organism evidence="2 3">
    <name type="scientific">Puccinia graminis f. sp. tritici</name>
    <dbReference type="NCBI Taxonomy" id="56615"/>
    <lineage>
        <taxon>Eukaryota</taxon>
        <taxon>Fungi</taxon>
        <taxon>Dikarya</taxon>
        <taxon>Basidiomycota</taxon>
        <taxon>Pucciniomycotina</taxon>
        <taxon>Pucciniomycetes</taxon>
        <taxon>Pucciniales</taxon>
        <taxon>Pucciniaceae</taxon>
        <taxon>Puccinia</taxon>
    </lineage>
</organism>
<feature type="compositionally biased region" description="Polar residues" evidence="1">
    <location>
        <begin position="136"/>
        <end position="145"/>
    </location>
</feature>
<dbReference type="EMBL" id="VSWC01000105">
    <property type="protein sequence ID" value="KAA1087225.1"/>
    <property type="molecule type" value="Genomic_DNA"/>
</dbReference>
<name>A0A5B0ND33_PUCGR</name>
<feature type="region of interest" description="Disordered" evidence="1">
    <location>
        <begin position="1"/>
        <end position="145"/>
    </location>
</feature>
<gene>
    <name evidence="2" type="ORF">PGT21_026096</name>
</gene>
<accession>A0A5B0ND33</accession>
<feature type="compositionally biased region" description="Basic and acidic residues" evidence="1">
    <location>
        <begin position="45"/>
        <end position="57"/>
    </location>
</feature>
<keyword evidence="3" id="KW-1185">Reference proteome</keyword>
<feature type="compositionally biased region" description="Polar residues" evidence="1">
    <location>
        <begin position="76"/>
        <end position="94"/>
    </location>
</feature>